<organism evidence="4 5">
    <name type="scientific">Lolium multiflorum</name>
    <name type="common">Italian ryegrass</name>
    <name type="synonym">Lolium perenne subsp. multiflorum</name>
    <dbReference type="NCBI Taxonomy" id="4521"/>
    <lineage>
        <taxon>Eukaryota</taxon>
        <taxon>Viridiplantae</taxon>
        <taxon>Streptophyta</taxon>
        <taxon>Embryophyta</taxon>
        <taxon>Tracheophyta</taxon>
        <taxon>Spermatophyta</taxon>
        <taxon>Magnoliopsida</taxon>
        <taxon>Liliopsida</taxon>
        <taxon>Poales</taxon>
        <taxon>Poaceae</taxon>
        <taxon>BOP clade</taxon>
        <taxon>Pooideae</taxon>
        <taxon>Poodae</taxon>
        <taxon>Poeae</taxon>
        <taxon>Poeae Chloroplast Group 2 (Poeae type)</taxon>
        <taxon>Loliodinae</taxon>
        <taxon>Loliinae</taxon>
        <taxon>Lolium</taxon>
    </lineage>
</organism>
<protein>
    <recommendedName>
        <fullName evidence="3">CCHC-type domain-containing protein</fullName>
    </recommendedName>
</protein>
<feature type="region of interest" description="Disordered" evidence="2">
    <location>
        <begin position="158"/>
        <end position="188"/>
    </location>
</feature>
<keyword evidence="1" id="KW-0863">Zinc-finger</keyword>
<dbReference type="Pfam" id="PF00098">
    <property type="entry name" value="zf-CCHC"/>
    <property type="match status" value="1"/>
</dbReference>
<keyword evidence="1" id="KW-0479">Metal-binding</keyword>
<feature type="region of interest" description="Disordered" evidence="2">
    <location>
        <begin position="34"/>
        <end position="63"/>
    </location>
</feature>
<keyword evidence="1" id="KW-0862">Zinc</keyword>
<evidence type="ECO:0000313" key="4">
    <source>
        <dbReference type="EMBL" id="KAK1666331.1"/>
    </source>
</evidence>
<keyword evidence="5" id="KW-1185">Reference proteome</keyword>
<dbReference type="GO" id="GO:0008270">
    <property type="term" value="F:zinc ion binding"/>
    <property type="evidence" value="ECO:0007669"/>
    <property type="project" value="UniProtKB-KW"/>
</dbReference>
<feature type="region of interest" description="Disordered" evidence="2">
    <location>
        <begin position="202"/>
        <end position="237"/>
    </location>
</feature>
<name>A0AAD8SXT1_LOLMU</name>
<dbReference type="Proteomes" id="UP001231189">
    <property type="component" value="Unassembled WGS sequence"/>
</dbReference>
<feature type="compositionally biased region" description="Low complexity" evidence="2">
    <location>
        <begin position="34"/>
        <end position="44"/>
    </location>
</feature>
<dbReference type="EMBL" id="JAUUTY010000003">
    <property type="protein sequence ID" value="KAK1666331.1"/>
    <property type="molecule type" value="Genomic_DNA"/>
</dbReference>
<dbReference type="SMART" id="SM00343">
    <property type="entry name" value="ZnF_C2HC"/>
    <property type="match status" value="1"/>
</dbReference>
<dbReference type="Gene3D" id="4.10.60.10">
    <property type="entry name" value="Zinc finger, CCHC-type"/>
    <property type="match status" value="1"/>
</dbReference>
<feature type="domain" description="CCHC-type" evidence="3">
    <location>
        <begin position="11"/>
        <end position="26"/>
    </location>
</feature>
<comment type="caution">
    <text evidence="4">The sequence shown here is derived from an EMBL/GenBank/DDBJ whole genome shotgun (WGS) entry which is preliminary data.</text>
</comment>
<feature type="compositionally biased region" description="Polar residues" evidence="2">
    <location>
        <begin position="210"/>
        <end position="219"/>
    </location>
</feature>
<dbReference type="InterPro" id="IPR001878">
    <property type="entry name" value="Znf_CCHC"/>
</dbReference>
<gene>
    <name evidence="4" type="ORF">QYE76_054490</name>
</gene>
<evidence type="ECO:0000313" key="5">
    <source>
        <dbReference type="Proteomes" id="UP001231189"/>
    </source>
</evidence>
<dbReference type="PROSITE" id="PS50158">
    <property type="entry name" value="ZF_CCHC"/>
    <property type="match status" value="1"/>
</dbReference>
<dbReference type="InterPro" id="IPR036875">
    <property type="entry name" value="Znf_CCHC_sf"/>
</dbReference>
<feature type="region of interest" description="Disordered" evidence="2">
    <location>
        <begin position="96"/>
        <end position="125"/>
    </location>
</feature>
<reference evidence="4" key="1">
    <citation type="submission" date="2023-07" db="EMBL/GenBank/DDBJ databases">
        <title>A chromosome-level genome assembly of Lolium multiflorum.</title>
        <authorList>
            <person name="Chen Y."/>
            <person name="Copetti D."/>
            <person name="Kolliker R."/>
            <person name="Studer B."/>
        </authorList>
    </citation>
    <scope>NUCLEOTIDE SEQUENCE</scope>
    <source>
        <strain evidence="4">02402/16</strain>
        <tissue evidence="4">Leaf</tissue>
    </source>
</reference>
<sequence>MAQQDKSTVTCYECGTVGHYSNECPKKLAKIAANPAAPAQQQRRIATRRKYAPNYPNNRSGRYYNMTTTKAHEAPQNMPTPPLLLPPFIWPWHPLAPPHPSTTPSTGHVDGDAVNSPEDARPKPPWMPLASRVHARGHARDTRRLASSSLPRTPWLRVEHHRRTLNPPDTVPCPRAACRRRHSRQSPVDAAADLDAMSANQTVPHLASKRPSTASTSPSDRLPRRPDSLAGDAAMMSPCRTPHGHLEPYKYTVSRASISTPTLLLSILSIPSHPLHFELATTAAQLHAGDPQADAEAAVD</sequence>
<accession>A0AAD8SXT1</accession>
<evidence type="ECO:0000256" key="1">
    <source>
        <dbReference type="PROSITE-ProRule" id="PRU00047"/>
    </source>
</evidence>
<evidence type="ECO:0000256" key="2">
    <source>
        <dbReference type="SAM" id="MobiDB-lite"/>
    </source>
</evidence>
<proteinExistence type="predicted"/>
<dbReference type="AlphaFoldDB" id="A0AAD8SXT1"/>
<dbReference type="GO" id="GO:0003676">
    <property type="term" value="F:nucleic acid binding"/>
    <property type="evidence" value="ECO:0007669"/>
    <property type="project" value="InterPro"/>
</dbReference>
<dbReference type="SUPFAM" id="SSF57756">
    <property type="entry name" value="Retrovirus zinc finger-like domains"/>
    <property type="match status" value="1"/>
</dbReference>
<evidence type="ECO:0000259" key="3">
    <source>
        <dbReference type="PROSITE" id="PS50158"/>
    </source>
</evidence>